<feature type="domain" description="Phage tail tape measure protein" evidence="2">
    <location>
        <begin position="7"/>
        <end position="167"/>
    </location>
</feature>
<comment type="caution">
    <text evidence="3">The sequence shown here is derived from an EMBL/GenBank/DDBJ whole genome shotgun (WGS) entry which is preliminary data.</text>
</comment>
<gene>
    <name evidence="3" type="ORF">EZS27_026008</name>
</gene>
<keyword evidence="1" id="KW-0472">Membrane</keyword>
<keyword evidence="1" id="KW-0812">Transmembrane</keyword>
<organism evidence="3">
    <name type="scientific">termite gut metagenome</name>
    <dbReference type="NCBI Taxonomy" id="433724"/>
    <lineage>
        <taxon>unclassified sequences</taxon>
        <taxon>metagenomes</taxon>
        <taxon>organismal metagenomes</taxon>
    </lineage>
</organism>
<name>A0A5J4QUY6_9ZZZZ</name>
<sequence>MDDVDLSLSILDASLKGSKAGFTDLDTVSAALAQTLSIVGKENTTAMEVLDTFFAAKRVGAGEFADFSQYMPNLIAGASNLGIAYKEVVGTFAYMNDKGQSAERAAVLMTNAFSVLGRGEIRKKMETVGVKIFDDEGKTRGVLDIFTDLQKVMSGLNDEQKSTLLEKFGITDKEAKSAFAVMTSDIDKLQESMNEVTNAAGETDAALGYSANSMQKATEVWSQFQNIGTEVGELMLPLISAGLTVAGVVLSGVSTVLSTVTELFGTWFSLIREGDPLILGITASLAALTLALGINYALAQKAVIIGGKKENYLLDIMLGVRKIAAAITIPLAVTLSAIGTAKVDSLNVPAVSLSDIAVAAPAVNIPKTPAINIPDVAANTPAVTVPDIPVTAPKVSLPDVAVNTPAVTVPDIPVTAPKVSIPDVAVNTPAVTVPDIPIGVPGIDLPQPSDAYSIPEREKVTEKNSFVSENTTTVKEGKTVHVDKVCDSVVIHVQNTDGKGIETIRAELMRLLNEVAEG</sequence>
<feature type="transmembrane region" description="Helical" evidence="1">
    <location>
        <begin position="319"/>
        <end position="339"/>
    </location>
</feature>
<feature type="transmembrane region" description="Helical" evidence="1">
    <location>
        <begin position="277"/>
        <end position="298"/>
    </location>
</feature>
<accession>A0A5J4QUY6</accession>
<feature type="transmembrane region" description="Helical" evidence="1">
    <location>
        <begin position="234"/>
        <end position="257"/>
    </location>
</feature>
<dbReference type="NCBIfam" id="TIGR01760">
    <property type="entry name" value="tape_meas_TP901"/>
    <property type="match status" value="1"/>
</dbReference>
<dbReference type="AlphaFoldDB" id="A0A5J4QUY6"/>
<dbReference type="EMBL" id="SNRY01002520">
    <property type="protein sequence ID" value="KAA6324690.1"/>
    <property type="molecule type" value="Genomic_DNA"/>
</dbReference>
<evidence type="ECO:0000259" key="2">
    <source>
        <dbReference type="Pfam" id="PF10145"/>
    </source>
</evidence>
<dbReference type="InterPro" id="IPR010090">
    <property type="entry name" value="Phage_tape_meas"/>
</dbReference>
<protein>
    <recommendedName>
        <fullName evidence="2">Phage tail tape measure protein domain-containing protein</fullName>
    </recommendedName>
</protein>
<evidence type="ECO:0000256" key="1">
    <source>
        <dbReference type="SAM" id="Phobius"/>
    </source>
</evidence>
<keyword evidence="1" id="KW-1133">Transmembrane helix</keyword>
<reference evidence="3" key="1">
    <citation type="submission" date="2019-03" db="EMBL/GenBank/DDBJ databases">
        <title>Single cell metagenomics reveals metabolic interactions within the superorganism composed of flagellate Streblomastix strix and complex community of Bacteroidetes bacteria on its surface.</title>
        <authorList>
            <person name="Treitli S.C."/>
            <person name="Kolisko M."/>
            <person name="Husnik F."/>
            <person name="Keeling P."/>
            <person name="Hampl V."/>
        </authorList>
    </citation>
    <scope>NUCLEOTIDE SEQUENCE</scope>
    <source>
        <strain evidence="3">STM</strain>
    </source>
</reference>
<dbReference type="Pfam" id="PF10145">
    <property type="entry name" value="PhageMin_Tail"/>
    <property type="match status" value="1"/>
</dbReference>
<proteinExistence type="predicted"/>
<evidence type="ECO:0000313" key="3">
    <source>
        <dbReference type="EMBL" id="KAA6324690.1"/>
    </source>
</evidence>